<reference evidence="1 2" key="1">
    <citation type="journal article" date="2015" name="Genome Biol. Evol.">
        <title>Phylogenomic analyses indicate that early fungi evolved digesting cell walls of algal ancestors of land plants.</title>
        <authorList>
            <person name="Chang Y."/>
            <person name="Wang S."/>
            <person name="Sekimoto S."/>
            <person name="Aerts A.L."/>
            <person name="Choi C."/>
            <person name="Clum A."/>
            <person name="LaButti K.M."/>
            <person name="Lindquist E.A."/>
            <person name="Yee Ngan C."/>
            <person name="Ohm R.A."/>
            <person name="Salamov A.A."/>
            <person name="Grigoriev I.V."/>
            <person name="Spatafora J.W."/>
            <person name="Berbee M.L."/>
        </authorList>
    </citation>
    <scope>NUCLEOTIDE SEQUENCE [LARGE SCALE GENOMIC DNA]</scope>
    <source>
        <strain evidence="1 2">NRRL 1564</strain>
    </source>
</reference>
<proteinExistence type="predicted"/>
<name>A0A2G5B8J6_COERN</name>
<dbReference type="EMBL" id="KZ303508">
    <property type="protein sequence ID" value="PIA15310.1"/>
    <property type="molecule type" value="Genomic_DNA"/>
</dbReference>
<organism evidence="1 2">
    <name type="scientific">Coemansia reversa (strain ATCC 12441 / NRRL 1564)</name>
    <dbReference type="NCBI Taxonomy" id="763665"/>
    <lineage>
        <taxon>Eukaryota</taxon>
        <taxon>Fungi</taxon>
        <taxon>Fungi incertae sedis</taxon>
        <taxon>Zoopagomycota</taxon>
        <taxon>Kickxellomycotina</taxon>
        <taxon>Kickxellomycetes</taxon>
        <taxon>Kickxellales</taxon>
        <taxon>Kickxellaceae</taxon>
        <taxon>Coemansia</taxon>
    </lineage>
</organism>
<sequence>MFTHVAARERQRLGYAQESAVVKCQLALLPAAGIDQKTGRGAYVIGESEHQHTDDGSGVRSECWCWQGELQAIYAMSVFQNS</sequence>
<evidence type="ECO:0000313" key="1">
    <source>
        <dbReference type="EMBL" id="PIA15310.1"/>
    </source>
</evidence>
<protein>
    <submittedName>
        <fullName evidence="1">Uncharacterized protein</fullName>
    </submittedName>
</protein>
<dbReference type="Proteomes" id="UP000242474">
    <property type="component" value="Unassembled WGS sequence"/>
</dbReference>
<keyword evidence="2" id="KW-1185">Reference proteome</keyword>
<accession>A0A2G5B8J6</accession>
<evidence type="ECO:0000313" key="2">
    <source>
        <dbReference type="Proteomes" id="UP000242474"/>
    </source>
</evidence>
<dbReference type="AlphaFoldDB" id="A0A2G5B8J6"/>
<gene>
    <name evidence="1" type="ORF">COEREDRAFT_82068</name>
</gene>